<feature type="region of interest" description="Disordered" evidence="9">
    <location>
        <begin position="481"/>
        <end position="543"/>
    </location>
</feature>
<dbReference type="Gene3D" id="3.10.10.10">
    <property type="entry name" value="HIV Type 1 Reverse Transcriptase, subunit A, domain 1"/>
    <property type="match status" value="1"/>
</dbReference>
<reference evidence="11" key="2">
    <citation type="submission" date="2025-08" db="UniProtKB">
        <authorList>
            <consortium name="Ensembl"/>
        </authorList>
    </citation>
    <scope>IDENTIFICATION</scope>
</reference>
<dbReference type="Gene3D" id="3.30.930.10">
    <property type="entry name" value="Bira Bifunctional Protein, Domain 2"/>
    <property type="match status" value="1"/>
</dbReference>
<dbReference type="Bgee" id="ENSLACG00000000685">
    <property type="expression patterns" value="Expressed in chordate pharynx and 1 other cell type or tissue"/>
</dbReference>
<keyword evidence="2 7" id="KW-0547">Nucleotide-binding</keyword>
<evidence type="ECO:0000259" key="10">
    <source>
        <dbReference type="PROSITE" id="PS50011"/>
    </source>
</evidence>
<dbReference type="STRING" id="7897.ENSLACP00000000763"/>
<accession>H2ZTP2</accession>
<dbReference type="Gene3D" id="1.10.510.10">
    <property type="entry name" value="Transferase(Phosphotransferase) domain 1"/>
    <property type="match status" value="2"/>
</dbReference>
<dbReference type="FunCoup" id="H2ZTP2">
    <property type="interactions" value="2107"/>
</dbReference>
<evidence type="ECO:0000256" key="7">
    <source>
        <dbReference type="PIRSR" id="PIRSR000660-2"/>
    </source>
</evidence>
<dbReference type="PROSITE" id="PS00107">
    <property type="entry name" value="PROTEIN_KINASE_ATP"/>
    <property type="match status" value="1"/>
</dbReference>
<dbReference type="PROSITE" id="PS00108">
    <property type="entry name" value="PROTEIN_KINASE_ST"/>
    <property type="match status" value="1"/>
</dbReference>
<dbReference type="EMBL" id="AFYH01239666">
    <property type="status" value="NOT_ANNOTATED_CDS"/>
    <property type="molecule type" value="Genomic_DNA"/>
</dbReference>
<dbReference type="GO" id="GO:0005737">
    <property type="term" value="C:cytoplasm"/>
    <property type="evidence" value="ECO:0007669"/>
    <property type="project" value="TreeGrafter"/>
</dbReference>
<sequence length="1410" mass="160396">RRERQYSVCSNEDQTRVYETLHFSTGSMGELIVHRGKCIGESKLLGRSVYNALEVAMGNFVIVYEWVLQWKKKIGTFFTSQEKEKIEKCKKQIQGAETEFSSLLKLSHPNLVEYIAMQHKEQEDSIVVYIVVEHFSGSSLSSNLTKGTPVPVERLRHYTSQILSALEFLHSNSVVHKALGASSVLVDSEGRVKLKDYSISKRLADVCKEDVFEQTRVRFSEDALPNKMGKKGDVWKLGLLLLALSQGRVVTEYPVSVPGHLPCDFQDFLKKCVCLEDKERWSAQQLLEHSFLNTPRVKSPTPLAEDSLEDYSRVECVETVTGIRQFAGSVFYTETQREHSRYYNEFEELQLLGRGAFGAVIKVQNKLDGCCYAVKRIQVNPTSKQFRRIKGEVTLLSRLNHENIVRYYNAWIERHEIPSPCSEPPGNSEQRKTSAELSGNGRNALGLVDNIEDNAPAPVLTSSVEWSTSCERSVSAKCNGAASASSDEEEDEDGVFSPSFLPDASDSDSDIVFENGDENTDNPERRDSNSEKKDGYTESDASEIKVVPQTIHHLYIQMEYCEKSTLRDTIDQELYQDTKRLWRLFREILDGLAYIHEQGMIHRDLKPVNIFLDSNDHVKIGDFGLATDHPANVASEKQEVEGSGSLQFLKPDPAGKLTGMVGTVLYVSPEVQGNTKATYNQRLEYFSIGCLFLLPLLGPYIRTKHEIFVVSGLLCRPNIEFPEDFDDIQHEKQQIVISWLLNHDPAKRPSAVELLKSELLPPPEMEASELHEVLQHTLANVNRKAYRTMVSQIFAQHITPGIDYTYDSDMQKGNFSSAGIVVQQFVYETVSRIFKRHGAIKLQTPLLMPKNKKLYENNEVAYFMDHSGMLVMLPYDLRVPFARFVAKNKVTDLKRFCVERVFRPRRLDRSHPKELWECAFDIVTSSTASLLPDAETIYTITEIIQEFQVLQERNYSIYLNHTSLLKAVMLHCGIPEDKLGHVYSILYDTMVESVTSQFVKSKFFLWELSMSEIYGIHLFKSESASVEALIGKYPTLTEDSLGTIKGIKGHFQVDPEAKPSIFKPRSSPYMLCEKVNAELERLQKEGIIEPVEFADWAVPVVPVLKADRQTVHICGDFKTTVNRVGYHINAEGLQLVAEKVCAIARALEPTKVCEFCELCILVLGRISILKSLTLTTLLYPDTYIVLMVVSFLSSSQKEVLDHCRRAWISFVALISDKEGSYVKLISFEKDRQIERRILERDLVEYITQKLRTKVSEDRNNSRDTLELHSSQIQKGSLPNTSGSSEPHGSSLVPNVQIISSDKLSASNKRRYESQVASRLQTLVNQLQQKSTEVQVLAVDLPKETIINLLSLECYADEQTFYASVKQLMSRLPKQRYLKSVCDEIYHFKIEKRISVLILYSYKDDYYKILF</sequence>
<dbReference type="PIRSF" id="PIRSF000660">
    <property type="entry name" value="Ser/Thr_PK_GCN2"/>
    <property type="match status" value="1"/>
</dbReference>
<dbReference type="SUPFAM" id="SSF56112">
    <property type="entry name" value="Protein kinase-like (PK-like)"/>
    <property type="match status" value="2"/>
</dbReference>
<keyword evidence="1" id="KW-0808">Transferase</keyword>
<dbReference type="InterPro" id="IPR008271">
    <property type="entry name" value="Ser/Thr_kinase_AS"/>
</dbReference>
<dbReference type="InterPro" id="IPR045864">
    <property type="entry name" value="aa-tRNA-synth_II/BPL/LPL"/>
</dbReference>
<feature type="region of interest" description="Disordered" evidence="9">
    <location>
        <begin position="1257"/>
        <end position="1292"/>
    </location>
</feature>
<dbReference type="EMBL" id="AFYH01239665">
    <property type="status" value="NOT_ANNOTATED_CDS"/>
    <property type="molecule type" value="Genomic_DNA"/>
</dbReference>
<dbReference type="GO" id="GO:0004694">
    <property type="term" value="F:eukaryotic translation initiation factor 2alpha kinase activity"/>
    <property type="evidence" value="ECO:0007669"/>
    <property type="project" value="InterPro"/>
</dbReference>
<proteinExistence type="inferred from homology"/>
<feature type="region of interest" description="Disordered" evidence="9">
    <location>
        <begin position="418"/>
        <end position="446"/>
    </location>
</feature>
<dbReference type="InParanoid" id="H2ZTP2"/>
<dbReference type="FunFam" id="1.10.510.10:FF:000353">
    <property type="entry name" value="Eukaryotic translation initiation factor 2-alpha kinase 4"/>
    <property type="match status" value="1"/>
</dbReference>
<comment type="similarity">
    <text evidence="5">Belongs to the protein kinase superfamily. Ser/Thr protein kinase family. GCN2 subfamily.</text>
</comment>
<reference evidence="11" key="3">
    <citation type="submission" date="2025-09" db="UniProtKB">
        <authorList>
            <consortium name="Ensembl"/>
        </authorList>
    </citation>
    <scope>IDENTIFICATION</scope>
</reference>
<dbReference type="FunFam" id="3.30.200.20:FF:000308">
    <property type="entry name" value="Eukaryotic translation initiation factor 2-alpha kinase 4"/>
    <property type="match status" value="1"/>
</dbReference>
<dbReference type="InterPro" id="IPR024435">
    <property type="entry name" value="HisRS-related_dom"/>
</dbReference>
<dbReference type="InterPro" id="IPR043502">
    <property type="entry name" value="DNA/RNA_pol_sf"/>
</dbReference>
<dbReference type="GO" id="GO:0005524">
    <property type="term" value="F:ATP binding"/>
    <property type="evidence" value="ECO:0007669"/>
    <property type="project" value="UniProtKB-UniRule"/>
</dbReference>
<evidence type="ECO:0000256" key="1">
    <source>
        <dbReference type="ARBA" id="ARBA00022679"/>
    </source>
</evidence>
<evidence type="ECO:0000256" key="4">
    <source>
        <dbReference type="ARBA" id="ARBA00022840"/>
    </source>
</evidence>
<feature type="compositionally biased region" description="Acidic residues" evidence="9">
    <location>
        <begin position="505"/>
        <end position="521"/>
    </location>
</feature>
<dbReference type="EMBL" id="AFYH01239667">
    <property type="status" value="NOT_ANNOTATED_CDS"/>
    <property type="molecule type" value="Genomic_DNA"/>
</dbReference>
<dbReference type="Proteomes" id="UP000008672">
    <property type="component" value="Unassembled WGS sequence"/>
</dbReference>
<feature type="domain" description="Protein kinase" evidence="10">
    <location>
        <begin position="346"/>
        <end position="760"/>
    </location>
</feature>
<dbReference type="EMBL" id="AFYH01239668">
    <property type="status" value="NOT_ANNOTATED_CDS"/>
    <property type="molecule type" value="Genomic_DNA"/>
</dbReference>
<dbReference type="Pfam" id="PF00069">
    <property type="entry name" value="Pkinase"/>
    <property type="match status" value="3"/>
</dbReference>
<dbReference type="PANTHER" id="PTHR11042:SF136">
    <property type="entry name" value="EIF-2-ALPHA KINASE GCN2"/>
    <property type="match status" value="1"/>
</dbReference>
<dbReference type="EMBL" id="AFYH01239662">
    <property type="status" value="NOT_ANNOTATED_CDS"/>
    <property type="molecule type" value="Genomic_DNA"/>
</dbReference>
<dbReference type="InterPro" id="IPR016255">
    <property type="entry name" value="Gcn2"/>
</dbReference>
<evidence type="ECO:0000256" key="6">
    <source>
        <dbReference type="PIRSR" id="PIRSR000660-1"/>
    </source>
</evidence>
<evidence type="ECO:0000256" key="2">
    <source>
        <dbReference type="ARBA" id="ARBA00022741"/>
    </source>
</evidence>
<dbReference type="SMART" id="SM00220">
    <property type="entry name" value="S_TKc"/>
    <property type="match status" value="2"/>
</dbReference>
<evidence type="ECO:0000256" key="8">
    <source>
        <dbReference type="PROSITE-ProRule" id="PRU10141"/>
    </source>
</evidence>
<dbReference type="GeneTree" id="ENSGT00940000156798"/>
<dbReference type="SUPFAM" id="SSF56672">
    <property type="entry name" value="DNA/RNA polymerases"/>
    <property type="match status" value="1"/>
</dbReference>
<reference evidence="12" key="1">
    <citation type="submission" date="2011-08" db="EMBL/GenBank/DDBJ databases">
        <title>The draft genome of Latimeria chalumnae.</title>
        <authorList>
            <person name="Di Palma F."/>
            <person name="Alfoldi J."/>
            <person name="Johnson J."/>
            <person name="Berlin A."/>
            <person name="Gnerre S."/>
            <person name="Jaffe D."/>
            <person name="MacCallum I."/>
            <person name="Young S."/>
            <person name="Walker B.J."/>
            <person name="Lander E."/>
            <person name="Lindblad-Toh K."/>
        </authorList>
    </citation>
    <scope>NUCLEOTIDE SEQUENCE [LARGE SCALE GENOMIC DNA]</scope>
    <source>
        <strain evidence="12">Wild caught</strain>
    </source>
</reference>
<name>H2ZTP2_LATCH</name>
<keyword evidence="4 7" id="KW-0067">ATP-binding</keyword>
<feature type="binding site" evidence="7 8">
    <location>
        <position position="375"/>
    </location>
    <ligand>
        <name>ATP</name>
        <dbReference type="ChEBI" id="CHEBI:30616"/>
    </ligand>
</feature>
<dbReference type="eggNOG" id="KOG1035">
    <property type="taxonomic scope" value="Eukaryota"/>
</dbReference>
<dbReference type="EMBL" id="AFYH01239664">
    <property type="status" value="NOT_ANNOTATED_CDS"/>
    <property type="molecule type" value="Genomic_DNA"/>
</dbReference>
<dbReference type="OMA" id="EFPALQX"/>
<gene>
    <name evidence="11" type="primary">EIF2AK4</name>
</gene>
<dbReference type="SUPFAM" id="SSF55681">
    <property type="entry name" value="Class II aaRS and biotin synthetases"/>
    <property type="match status" value="1"/>
</dbReference>
<feature type="compositionally biased region" description="Basic and acidic residues" evidence="9">
    <location>
        <begin position="1257"/>
        <end position="1266"/>
    </location>
</feature>
<feature type="domain" description="Protein kinase" evidence="10">
    <location>
        <begin position="49"/>
        <end position="292"/>
    </location>
</feature>
<feature type="compositionally biased region" description="Basic and acidic residues" evidence="9">
    <location>
        <begin position="522"/>
        <end position="536"/>
    </location>
</feature>
<dbReference type="EMBL" id="AFYH01239663">
    <property type="status" value="NOT_ANNOTATED_CDS"/>
    <property type="molecule type" value="Genomic_DNA"/>
</dbReference>
<dbReference type="Ensembl" id="ENSLACT00000000770.1">
    <property type="protein sequence ID" value="ENSLACP00000000763.1"/>
    <property type="gene ID" value="ENSLACG00000000685.1"/>
</dbReference>
<protein>
    <submittedName>
        <fullName evidence="11">Eukaryotic translation initiation factor 2 alpha kinase 4</fullName>
    </submittedName>
</protein>
<dbReference type="PROSITE" id="PS50011">
    <property type="entry name" value="PROTEIN_KINASE_DOM"/>
    <property type="match status" value="2"/>
</dbReference>
<dbReference type="GO" id="GO:0005634">
    <property type="term" value="C:nucleus"/>
    <property type="evidence" value="ECO:0007669"/>
    <property type="project" value="TreeGrafter"/>
</dbReference>
<dbReference type="CDD" id="cd14012">
    <property type="entry name" value="PK_eIF2AK_GCN2_rpt1"/>
    <property type="match status" value="1"/>
</dbReference>
<evidence type="ECO:0000313" key="12">
    <source>
        <dbReference type="Proteomes" id="UP000008672"/>
    </source>
</evidence>
<dbReference type="InterPro" id="IPR050339">
    <property type="entry name" value="CC_SR_Kinase"/>
</dbReference>
<evidence type="ECO:0000256" key="3">
    <source>
        <dbReference type="ARBA" id="ARBA00022777"/>
    </source>
</evidence>
<feature type="active site" description="Proton acceptor" evidence="6">
    <location>
        <position position="604"/>
    </location>
</feature>
<keyword evidence="12" id="KW-1185">Reference proteome</keyword>
<dbReference type="InterPro" id="IPR011009">
    <property type="entry name" value="Kinase-like_dom_sf"/>
</dbReference>
<feature type="compositionally biased region" description="Polar residues" evidence="9">
    <location>
        <begin position="1267"/>
        <end position="1292"/>
    </location>
</feature>
<evidence type="ECO:0000256" key="5">
    <source>
        <dbReference type="ARBA" id="ARBA00037982"/>
    </source>
</evidence>
<dbReference type="Gene3D" id="3.30.200.20">
    <property type="entry name" value="Phosphorylase Kinase, domain 1"/>
    <property type="match status" value="1"/>
</dbReference>
<dbReference type="Pfam" id="PF12745">
    <property type="entry name" value="HGTP_anticodon2"/>
    <property type="match status" value="1"/>
</dbReference>
<dbReference type="PANTHER" id="PTHR11042">
    <property type="entry name" value="EUKARYOTIC TRANSLATION INITIATION FACTOR 2-ALPHA KINASE EIF2-ALPHA KINASE -RELATED"/>
    <property type="match status" value="1"/>
</dbReference>
<dbReference type="InterPro" id="IPR000719">
    <property type="entry name" value="Prot_kinase_dom"/>
</dbReference>
<organism evidence="11 12">
    <name type="scientific">Latimeria chalumnae</name>
    <name type="common">Coelacanth</name>
    <dbReference type="NCBI Taxonomy" id="7897"/>
    <lineage>
        <taxon>Eukaryota</taxon>
        <taxon>Metazoa</taxon>
        <taxon>Chordata</taxon>
        <taxon>Craniata</taxon>
        <taxon>Vertebrata</taxon>
        <taxon>Euteleostomi</taxon>
        <taxon>Coelacanthiformes</taxon>
        <taxon>Coelacanthidae</taxon>
        <taxon>Latimeria</taxon>
    </lineage>
</organism>
<dbReference type="GO" id="GO:0000077">
    <property type="term" value="P:DNA damage checkpoint signaling"/>
    <property type="evidence" value="ECO:0007669"/>
    <property type="project" value="InterPro"/>
</dbReference>
<dbReference type="HOGENOM" id="CLU_001222_1_0_1"/>
<dbReference type="EMBL" id="AFYH01239669">
    <property type="status" value="NOT_ANNOTATED_CDS"/>
    <property type="molecule type" value="Genomic_DNA"/>
</dbReference>
<dbReference type="InterPro" id="IPR017441">
    <property type="entry name" value="Protein_kinase_ATP_BS"/>
</dbReference>
<dbReference type="CDD" id="cd14046">
    <property type="entry name" value="STKc_EIF2AK4_GCN2_rpt2"/>
    <property type="match status" value="1"/>
</dbReference>
<evidence type="ECO:0000256" key="9">
    <source>
        <dbReference type="SAM" id="MobiDB-lite"/>
    </source>
</evidence>
<keyword evidence="3" id="KW-0418">Kinase</keyword>
<dbReference type="EMBL" id="AFYH01239661">
    <property type="status" value="NOT_ANNOTATED_CDS"/>
    <property type="molecule type" value="Genomic_DNA"/>
</dbReference>
<feature type="binding site" evidence="7">
    <location>
        <begin position="352"/>
        <end position="360"/>
    </location>
    <ligand>
        <name>ATP</name>
        <dbReference type="ChEBI" id="CHEBI:30616"/>
    </ligand>
</feature>
<evidence type="ECO:0000313" key="11">
    <source>
        <dbReference type="Ensembl" id="ENSLACP00000000763.1"/>
    </source>
</evidence>
<dbReference type="EMBL" id="AFYH01239660">
    <property type="status" value="NOT_ANNOTATED_CDS"/>
    <property type="molecule type" value="Genomic_DNA"/>
</dbReference>